<dbReference type="InterPro" id="IPR036821">
    <property type="entry name" value="Peptide_deformylase_sf"/>
</dbReference>
<gene>
    <name evidence="2 3" type="primary">def</name>
    <name evidence="3" type="ORF">CVM52_22840</name>
</gene>
<reference evidence="3 4" key="1">
    <citation type="journal article" date="2018" name="Int. J. Syst. Evol. Microbiol.">
        <title>Pseudooceanicola lipolyticus sp. nov., a marine alphaproteobacterium, reclassification of Oceanicola flagellatus as Pseudooceanicola flagellatus comb. nov. and emended description of the genus Pseudooceanicola.</title>
        <authorList>
            <person name="Huang M.-M."/>
            <person name="Guo L.-L."/>
            <person name="Wu Y.-H."/>
            <person name="Lai Q.-L."/>
            <person name="Shao Z.-Z."/>
            <person name="Wang C.-S."/>
            <person name="Wu M."/>
            <person name="Xu X.-W."/>
        </authorList>
    </citation>
    <scope>NUCLEOTIDE SEQUENCE [LARGE SCALE GENOMIC DNA]</scope>
    <source>
        <strain evidence="3 4">157</strain>
    </source>
</reference>
<keyword evidence="2" id="KW-0408">Iron</keyword>
<dbReference type="HAMAP" id="MF_00163">
    <property type="entry name" value="Pep_deformylase"/>
    <property type="match status" value="1"/>
</dbReference>
<sequence>MAVLPIVTWPDPRLSQRCDPVESVAAVQTLIGDMFDTMYAAPGRGLAAPQVGAMLRLFVMDCTWKEGENSPFAMINPVIMAAEKRYEVMEEGCLSIPGLMVPVERPVAVTLQWTSETGEIHMNDFDGFEARCIQHEFDHLNGVVTLDHVAPDQRAGFETAYRGAAT</sequence>
<dbReference type="NCBIfam" id="NF001159">
    <property type="entry name" value="PRK00150.1-3"/>
    <property type="match status" value="1"/>
</dbReference>
<evidence type="ECO:0000313" key="4">
    <source>
        <dbReference type="Proteomes" id="UP000231553"/>
    </source>
</evidence>
<dbReference type="GO" id="GO:0042586">
    <property type="term" value="F:peptide deformylase activity"/>
    <property type="evidence" value="ECO:0007669"/>
    <property type="project" value="UniProtKB-UniRule"/>
</dbReference>
<dbReference type="InterPro" id="IPR023635">
    <property type="entry name" value="Peptide_deformylase"/>
</dbReference>
<dbReference type="GO" id="GO:0046872">
    <property type="term" value="F:metal ion binding"/>
    <property type="evidence" value="ECO:0007669"/>
    <property type="project" value="UniProtKB-KW"/>
</dbReference>
<dbReference type="Proteomes" id="UP000231553">
    <property type="component" value="Unassembled WGS sequence"/>
</dbReference>
<dbReference type="OrthoDB" id="9804313at2"/>
<dbReference type="AlphaFoldDB" id="A0A2M8IUZ3"/>
<comment type="cofactor">
    <cofactor evidence="2">
        <name>Fe(2+)</name>
        <dbReference type="ChEBI" id="CHEBI:29033"/>
    </cofactor>
    <text evidence="2">Binds 1 Fe(2+) ion.</text>
</comment>
<dbReference type="EC" id="3.5.1.88" evidence="2"/>
<dbReference type="PRINTS" id="PR01576">
    <property type="entry name" value="PDEFORMYLASE"/>
</dbReference>
<dbReference type="GO" id="GO:0006412">
    <property type="term" value="P:translation"/>
    <property type="evidence" value="ECO:0007669"/>
    <property type="project" value="UniProtKB-UniRule"/>
</dbReference>
<keyword evidence="2" id="KW-0479">Metal-binding</keyword>
<feature type="binding site" evidence="2">
    <location>
        <position position="139"/>
    </location>
    <ligand>
        <name>Fe cation</name>
        <dbReference type="ChEBI" id="CHEBI:24875"/>
    </ligand>
</feature>
<dbReference type="NCBIfam" id="TIGR00079">
    <property type="entry name" value="pept_deformyl"/>
    <property type="match status" value="1"/>
</dbReference>
<evidence type="ECO:0000256" key="2">
    <source>
        <dbReference type="HAMAP-Rule" id="MF_00163"/>
    </source>
</evidence>
<organism evidence="3 4">
    <name type="scientific">Pseudooceanicola lipolyticus</name>
    <dbReference type="NCBI Taxonomy" id="2029104"/>
    <lineage>
        <taxon>Bacteria</taxon>
        <taxon>Pseudomonadati</taxon>
        <taxon>Pseudomonadota</taxon>
        <taxon>Alphaproteobacteria</taxon>
        <taxon>Rhodobacterales</taxon>
        <taxon>Paracoccaceae</taxon>
        <taxon>Pseudooceanicola</taxon>
    </lineage>
</organism>
<feature type="active site" evidence="2">
    <location>
        <position position="136"/>
    </location>
</feature>
<dbReference type="PIRSF" id="PIRSF004749">
    <property type="entry name" value="Pep_def"/>
    <property type="match status" value="1"/>
</dbReference>
<comment type="similarity">
    <text evidence="1 2">Belongs to the polypeptide deformylase family.</text>
</comment>
<dbReference type="PANTHER" id="PTHR10458:SF22">
    <property type="entry name" value="PEPTIDE DEFORMYLASE"/>
    <property type="match status" value="1"/>
</dbReference>
<evidence type="ECO:0000313" key="3">
    <source>
        <dbReference type="EMBL" id="PJE34329.1"/>
    </source>
</evidence>
<dbReference type="EMBL" id="PGTB01000198">
    <property type="protein sequence ID" value="PJE34329.1"/>
    <property type="molecule type" value="Genomic_DNA"/>
</dbReference>
<feature type="binding site" evidence="2">
    <location>
        <position position="93"/>
    </location>
    <ligand>
        <name>Fe cation</name>
        <dbReference type="ChEBI" id="CHEBI:24875"/>
    </ligand>
</feature>
<keyword evidence="2" id="KW-0378">Hydrolase</keyword>
<proteinExistence type="inferred from homology"/>
<feature type="binding site" evidence="2">
    <location>
        <position position="135"/>
    </location>
    <ligand>
        <name>Fe cation</name>
        <dbReference type="ChEBI" id="CHEBI:24875"/>
    </ligand>
</feature>
<keyword evidence="4" id="KW-1185">Reference proteome</keyword>
<comment type="function">
    <text evidence="2">Removes the formyl group from the N-terminal Met of newly synthesized proteins. Requires at least a dipeptide for an efficient rate of reaction. N-terminal L-methionine is a prerequisite for activity but the enzyme has broad specificity at other positions.</text>
</comment>
<dbReference type="CDD" id="cd00487">
    <property type="entry name" value="Pep_deformylase"/>
    <property type="match status" value="1"/>
</dbReference>
<dbReference type="Gene3D" id="3.90.45.10">
    <property type="entry name" value="Peptide deformylase"/>
    <property type="match status" value="1"/>
</dbReference>
<name>A0A2M8IUZ3_9RHOB</name>
<dbReference type="Pfam" id="PF01327">
    <property type="entry name" value="Pep_deformylase"/>
    <property type="match status" value="1"/>
</dbReference>
<protein>
    <recommendedName>
        <fullName evidence="2">Peptide deformylase</fullName>
        <shortName evidence="2">PDF</shortName>
        <ecNumber evidence="2">3.5.1.88</ecNumber>
    </recommendedName>
    <alternativeName>
        <fullName evidence="2">Polypeptide deformylase</fullName>
    </alternativeName>
</protein>
<comment type="catalytic activity">
    <reaction evidence="2">
        <text>N-terminal N-formyl-L-methionyl-[peptide] + H2O = N-terminal L-methionyl-[peptide] + formate</text>
        <dbReference type="Rhea" id="RHEA:24420"/>
        <dbReference type="Rhea" id="RHEA-COMP:10639"/>
        <dbReference type="Rhea" id="RHEA-COMP:10640"/>
        <dbReference type="ChEBI" id="CHEBI:15377"/>
        <dbReference type="ChEBI" id="CHEBI:15740"/>
        <dbReference type="ChEBI" id="CHEBI:49298"/>
        <dbReference type="ChEBI" id="CHEBI:64731"/>
        <dbReference type="EC" id="3.5.1.88"/>
    </reaction>
</comment>
<dbReference type="SUPFAM" id="SSF56420">
    <property type="entry name" value="Peptide deformylase"/>
    <property type="match status" value="1"/>
</dbReference>
<evidence type="ECO:0000256" key="1">
    <source>
        <dbReference type="ARBA" id="ARBA00010759"/>
    </source>
</evidence>
<dbReference type="PANTHER" id="PTHR10458">
    <property type="entry name" value="PEPTIDE DEFORMYLASE"/>
    <property type="match status" value="1"/>
</dbReference>
<comment type="caution">
    <text evidence="3">The sequence shown here is derived from an EMBL/GenBank/DDBJ whole genome shotgun (WGS) entry which is preliminary data.</text>
</comment>
<keyword evidence="2" id="KW-0648">Protein biosynthesis</keyword>
<accession>A0A2M8IUZ3</accession>
<dbReference type="RefSeq" id="WP_100164664.1">
    <property type="nucleotide sequence ID" value="NZ_PGTB01000198.1"/>
</dbReference>